<keyword evidence="7" id="KW-1185">Reference proteome</keyword>
<evidence type="ECO:0000256" key="2">
    <source>
        <dbReference type="ARBA" id="ARBA00022448"/>
    </source>
</evidence>
<protein>
    <submittedName>
        <fullName evidence="6">CmpA/NrtA family ABC transporter substrate-binding protein</fullName>
    </submittedName>
</protein>
<dbReference type="RefSeq" id="WP_371842236.1">
    <property type="nucleotide sequence ID" value="NZ_JBGMEL010000001.1"/>
</dbReference>
<dbReference type="Pfam" id="PF13379">
    <property type="entry name" value="NMT1_2"/>
    <property type="match status" value="1"/>
</dbReference>
<dbReference type="InterPro" id="IPR044527">
    <property type="entry name" value="NrtA/CpmA_ABC-bd_dom"/>
</dbReference>
<evidence type="ECO:0000256" key="4">
    <source>
        <dbReference type="ARBA" id="ARBA00022519"/>
    </source>
</evidence>
<accession>A0ABV4NIB0</accession>
<dbReference type="Proteomes" id="UP001569414">
    <property type="component" value="Unassembled WGS sequence"/>
</dbReference>
<dbReference type="CDD" id="cd13553">
    <property type="entry name" value="PBP2_NrtA_CpmA_like"/>
    <property type="match status" value="1"/>
</dbReference>
<keyword evidence="4" id="KW-0997">Cell inner membrane</keyword>
<dbReference type="EMBL" id="JBGMEL010000001">
    <property type="protein sequence ID" value="MFA0789045.1"/>
    <property type="molecule type" value="Genomic_DNA"/>
</dbReference>
<proteinExistence type="predicted"/>
<keyword evidence="3" id="KW-1003">Cell membrane</keyword>
<evidence type="ECO:0000313" key="6">
    <source>
        <dbReference type="EMBL" id="MFA0789045.1"/>
    </source>
</evidence>
<dbReference type="SUPFAM" id="SSF53850">
    <property type="entry name" value="Periplasmic binding protein-like II"/>
    <property type="match status" value="1"/>
</dbReference>
<name>A0ABV4NIB0_9GAMM</name>
<evidence type="ECO:0000256" key="3">
    <source>
        <dbReference type="ARBA" id="ARBA00022475"/>
    </source>
</evidence>
<comment type="subcellular location">
    <subcellularLocation>
        <location evidence="1">Endomembrane system</location>
    </subcellularLocation>
</comment>
<keyword evidence="2" id="KW-0813">Transport</keyword>
<reference evidence="6 7" key="1">
    <citation type="submission" date="2024-08" db="EMBL/GenBank/DDBJ databases">
        <authorList>
            <person name="Ishaq N."/>
        </authorList>
    </citation>
    <scope>NUCLEOTIDE SEQUENCE [LARGE SCALE GENOMIC DNA]</scope>
    <source>
        <strain evidence="6 7">JCM 30400</strain>
    </source>
</reference>
<gene>
    <name evidence="6" type="ORF">ACCI51_00710</name>
</gene>
<organism evidence="6 7">
    <name type="scientific">Microbulbifer echini</name>
    <dbReference type="NCBI Taxonomy" id="1529067"/>
    <lineage>
        <taxon>Bacteria</taxon>
        <taxon>Pseudomonadati</taxon>
        <taxon>Pseudomonadota</taxon>
        <taxon>Gammaproteobacteria</taxon>
        <taxon>Cellvibrionales</taxon>
        <taxon>Microbulbiferaceae</taxon>
        <taxon>Microbulbifer</taxon>
    </lineage>
</organism>
<dbReference type="PANTHER" id="PTHR30024:SF43">
    <property type="entry name" value="BLL4572 PROTEIN"/>
    <property type="match status" value="1"/>
</dbReference>
<dbReference type="Gene3D" id="3.40.190.10">
    <property type="entry name" value="Periplasmic binding protein-like II"/>
    <property type="match status" value="2"/>
</dbReference>
<sequence length="344" mass="38472">MIKLLYLRLTDSAPLIVAKEKGYFHQVGLEVQLQRETSWATLRDKLIGGKADAAAMLAPMPLTLQQALPNCQEQLISGLILSCNGNAITLSTDLHQRLLHYGAGERQSDIAKSLKVYLRENPKSAPVRLATVYPFSSHALQLRHWLRSADINPDQEIQLVILPPEQMLENLYSGMIDGYCVGEPWNTLAAHKGSGVVITACNTLLPAMPEKVLAVTERWHTANPVSHLALRSALLQACTWLAARENRHEAAGLLAQQQYLDLPEFLLQRSLNDQMLYRQNAEIIANPGWHLFAHSDNDNGRPCEEKAKQLIEMCSSFSETTPANGRNFRSDLYRQTVDFLSVNK</sequence>
<evidence type="ECO:0000256" key="5">
    <source>
        <dbReference type="ARBA" id="ARBA00023136"/>
    </source>
</evidence>
<dbReference type="PANTHER" id="PTHR30024">
    <property type="entry name" value="ALIPHATIC SULFONATES-BINDING PROTEIN-RELATED"/>
    <property type="match status" value="1"/>
</dbReference>
<keyword evidence="5" id="KW-0472">Membrane</keyword>
<evidence type="ECO:0000256" key="1">
    <source>
        <dbReference type="ARBA" id="ARBA00004308"/>
    </source>
</evidence>
<comment type="caution">
    <text evidence="6">The sequence shown here is derived from an EMBL/GenBank/DDBJ whole genome shotgun (WGS) entry which is preliminary data.</text>
</comment>
<evidence type="ECO:0000313" key="7">
    <source>
        <dbReference type="Proteomes" id="UP001569414"/>
    </source>
</evidence>